<dbReference type="AlphaFoldDB" id="A0A5B7GAU7"/>
<evidence type="ECO:0000313" key="2">
    <source>
        <dbReference type="Proteomes" id="UP000324222"/>
    </source>
</evidence>
<evidence type="ECO:0000313" key="1">
    <source>
        <dbReference type="EMBL" id="MPC54268.1"/>
    </source>
</evidence>
<name>A0A5B7GAU7_PORTR</name>
<protein>
    <submittedName>
        <fullName evidence="1">Uncharacterized protein</fullName>
    </submittedName>
</protein>
<dbReference type="EMBL" id="VSRR010012229">
    <property type="protein sequence ID" value="MPC54268.1"/>
    <property type="molecule type" value="Genomic_DNA"/>
</dbReference>
<organism evidence="1 2">
    <name type="scientific">Portunus trituberculatus</name>
    <name type="common">Swimming crab</name>
    <name type="synonym">Neptunus trituberculatus</name>
    <dbReference type="NCBI Taxonomy" id="210409"/>
    <lineage>
        <taxon>Eukaryota</taxon>
        <taxon>Metazoa</taxon>
        <taxon>Ecdysozoa</taxon>
        <taxon>Arthropoda</taxon>
        <taxon>Crustacea</taxon>
        <taxon>Multicrustacea</taxon>
        <taxon>Malacostraca</taxon>
        <taxon>Eumalacostraca</taxon>
        <taxon>Eucarida</taxon>
        <taxon>Decapoda</taxon>
        <taxon>Pleocyemata</taxon>
        <taxon>Brachyura</taxon>
        <taxon>Eubrachyura</taxon>
        <taxon>Portunoidea</taxon>
        <taxon>Portunidae</taxon>
        <taxon>Portuninae</taxon>
        <taxon>Portunus</taxon>
    </lineage>
</organism>
<gene>
    <name evidence="1" type="ORF">E2C01_048178</name>
</gene>
<keyword evidence="2" id="KW-1185">Reference proteome</keyword>
<sequence>MSREPCFWFLHVSRPQLTPNRVYLEPHQHPDGRALPGLSKDWPLLCCPGFTLYLLPGTVNESAYSVGYSRTYKHVAEKLDTKNPSVDKT</sequence>
<reference evidence="1 2" key="1">
    <citation type="submission" date="2019-05" db="EMBL/GenBank/DDBJ databases">
        <title>Another draft genome of Portunus trituberculatus and its Hox gene families provides insights of decapod evolution.</title>
        <authorList>
            <person name="Jeong J.-H."/>
            <person name="Song I."/>
            <person name="Kim S."/>
            <person name="Choi T."/>
            <person name="Kim D."/>
            <person name="Ryu S."/>
            <person name="Kim W."/>
        </authorList>
    </citation>
    <scope>NUCLEOTIDE SEQUENCE [LARGE SCALE GENOMIC DNA]</scope>
    <source>
        <tissue evidence="1">Muscle</tissue>
    </source>
</reference>
<proteinExistence type="predicted"/>
<comment type="caution">
    <text evidence="1">The sequence shown here is derived from an EMBL/GenBank/DDBJ whole genome shotgun (WGS) entry which is preliminary data.</text>
</comment>
<accession>A0A5B7GAU7</accession>
<dbReference type="Proteomes" id="UP000324222">
    <property type="component" value="Unassembled WGS sequence"/>
</dbReference>